<protein>
    <submittedName>
        <fullName evidence="2">Uncharacterized protein</fullName>
    </submittedName>
</protein>
<comment type="caution">
    <text evidence="2">The sequence shown here is derived from an EMBL/GenBank/DDBJ whole genome shotgun (WGS) entry which is preliminary data.</text>
</comment>
<name>A0A1G2MUK6_9BACT</name>
<keyword evidence="1" id="KW-1133">Transmembrane helix</keyword>
<keyword evidence="1" id="KW-0812">Transmembrane</keyword>
<evidence type="ECO:0000256" key="1">
    <source>
        <dbReference type="SAM" id="Phobius"/>
    </source>
</evidence>
<proteinExistence type="predicted"/>
<dbReference type="Proteomes" id="UP000177943">
    <property type="component" value="Unassembled WGS sequence"/>
</dbReference>
<dbReference type="EMBL" id="MHRP01000024">
    <property type="protein sequence ID" value="OHA26939.1"/>
    <property type="molecule type" value="Genomic_DNA"/>
</dbReference>
<feature type="transmembrane region" description="Helical" evidence="1">
    <location>
        <begin position="7"/>
        <end position="27"/>
    </location>
</feature>
<keyword evidence="1" id="KW-0472">Membrane</keyword>
<gene>
    <name evidence="2" type="ORF">A3D56_00735</name>
</gene>
<evidence type="ECO:0000313" key="2">
    <source>
        <dbReference type="EMBL" id="OHA26939.1"/>
    </source>
</evidence>
<reference evidence="2 3" key="1">
    <citation type="journal article" date="2016" name="Nat. Commun.">
        <title>Thousands of microbial genomes shed light on interconnected biogeochemical processes in an aquifer system.</title>
        <authorList>
            <person name="Anantharaman K."/>
            <person name="Brown C.T."/>
            <person name="Hug L.A."/>
            <person name="Sharon I."/>
            <person name="Castelle C.J."/>
            <person name="Probst A.J."/>
            <person name="Thomas B.C."/>
            <person name="Singh A."/>
            <person name="Wilkins M.J."/>
            <person name="Karaoz U."/>
            <person name="Brodie E.L."/>
            <person name="Williams K.H."/>
            <person name="Hubbard S.S."/>
            <person name="Banfield J.F."/>
        </authorList>
    </citation>
    <scope>NUCLEOTIDE SEQUENCE [LARGE SCALE GENOMIC DNA]</scope>
</reference>
<sequence length="191" mass="20304">MRMESKNTILSIIGAVVLIGIVILIIFKGGYMGGNNPEPVYCAMDAKLCPDGSYVGRVPPSCAFAACPGESGNSSQPQEISIESQIGKEVRGLGVTILPQAVLEDSRCPIDVECIQAGTVRVRTFLTSGLGQATQVFTLGELITTEAEIIELVGVLPVAKSGKKIDPADYRFTFKITKRSASSTYPFDVKG</sequence>
<dbReference type="AlphaFoldDB" id="A0A1G2MUK6"/>
<evidence type="ECO:0000313" key="3">
    <source>
        <dbReference type="Proteomes" id="UP000177943"/>
    </source>
</evidence>
<organism evidence="2 3">
    <name type="scientific">Candidatus Taylorbacteria bacterium RIFCSPHIGHO2_02_FULL_45_35</name>
    <dbReference type="NCBI Taxonomy" id="1802311"/>
    <lineage>
        <taxon>Bacteria</taxon>
        <taxon>Candidatus Tayloriibacteriota</taxon>
    </lineage>
</organism>
<accession>A0A1G2MUK6</accession>